<dbReference type="Proteomes" id="UP000288805">
    <property type="component" value="Unassembled WGS sequence"/>
</dbReference>
<dbReference type="InterPro" id="IPR002156">
    <property type="entry name" value="RNaseH_domain"/>
</dbReference>
<gene>
    <name evidence="8" type="primary">pol_847</name>
    <name evidence="8" type="ORF">CK203_032736</name>
</gene>
<dbReference type="GO" id="GO:0003964">
    <property type="term" value="F:RNA-directed DNA polymerase activity"/>
    <property type="evidence" value="ECO:0007669"/>
    <property type="project" value="UniProtKB-KW"/>
</dbReference>
<dbReference type="SUPFAM" id="SSF53098">
    <property type="entry name" value="Ribonuclease H-like"/>
    <property type="match status" value="1"/>
</dbReference>
<dbReference type="GO" id="GO:0004523">
    <property type="term" value="F:RNA-DNA hybrid ribonuclease activity"/>
    <property type="evidence" value="ECO:0007669"/>
    <property type="project" value="InterPro"/>
</dbReference>
<evidence type="ECO:0000256" key="2">
    <source>
        <dbReference type="ARBA" id="ARBA00022695"/>
    </source>
</evidence>
<dbReference type="AlphaFoldDB" id="A0A438I8G6"/>
<keyword evidence="3" id="KW-0540">Nuclease</keyword>
<evidence type="ECO:0000259" key="7">
    <source>
        <dbReference type="PROSITE" id="PS50878"/>
    </source>
</evidence>
<dbReference type="Gene3D" id="3.30.70.270">
    <property type="match status" value="1"/>
</dbReference>
<dbReference type="Pfam" id="PF13456">
    <property type="entry name" value="RVT_3"/>
    <property type="match status" value="1"/>
</dbReference>
<keyword evidence="6" id="KW-0695">RNA-directed DNA polymerase</keyword>
<evidence type="ECO:0000313" key="8">
    <source>
        <dbReference type="EMBL" id="RVW93005.1"/>
    </source>
</evidence>
<evidence type="ECO:0000256" key="6">
    <source>
        <dbReference type="ARBA" id="ARBA00022918"/>
    </source>
</evidence>
<feature type="domain" description="Reverse transcriptase" evidence="7">
    <location>
        <begin position="1"/>
        <end position="82"/>
    </location>
</feature>
<organism evidence="8 9">
    <name type="scientific">Vitis vinifera</name>
    <name type="common">Grape</name>
    <dbReference type="NCBI Taxonomy" id="29760"/>
    <lineage>
        <taxon>Eukaryota</taxon>
        <taxon>Viridiplantae</taxon>
        <taxon>Streptophyta</taxon>
        <taxon>Embryophyta</taxon>
        <taxon>Tracheophyta</taxon>
        <taxon>Spermatophyta</taxon>
        <taxon>Magnoliopsida</taxon>
        <taxon>eudicotyledons</taxon>
        <taxon>Gunneridae</taxon>
        <taxon>Pentapetalae</taxon>
        <taxon>rosids</taxon>
        <taxon>Vitales</taxon>
        <taxon>Vitaceae</taxon>
        <taxon>Viteae</taxon>
        <taxon>Vitis</taxon>
    </lineage>
</organism>
<evidence type="ECO:0000256" key="5">
    <source>
        <dbReference type="ARBA" id="ARBA00022801"/>
    </source>
</evidence>
<dbReference type="InterPro" id="IPR000477">
    <property type="entry name" value="RT_dom"/>
</dbReference>
<dbReference type="SUPFAM" id="SSF56672">
    <property type="entry name" value="DNA/RNA polymerases"/>
    <property type="match status" value="1"/>
</dbReference>
<dbReference type="CDD" id="cd01647">
    <property type="entry name" value="RT_LTR"/>
    <property type="match status" value="1"/>
</dbReference>
<evidence type="ECO:0000256" key="4">
    <source>
        <dbReference type="ARBA" id="ARBA00022759"/>
    </source>
</evidence>
<evidence type="ECO:0000313" key="9">
    <source>
        <dbReference type="Proteomes" id="UP000288805"/>
    </source>
</evidence>
<keyword evidence="4" id="KW-0255">Endonuclease</keyword>
<dbReference type="EMBL" id="QGNW01000132">
    <property type="protein sequence ID" value="RVW93005.1"/>
    <property type="molecule type" value="Genomic_DNA"/>
</dbReference>
<dbReference type="InterPro" id="IPR012337">
    <property type="entry name" value="RNaseH-like_sf"/>
</dbReference>
<dbReference type="InterPro" id="IPR043128">
    <property type="entry name" value="Rev_trsase/Diguanyl_cyclase"/>
</dbReference>
<dbReference type="CDD" id="cd09279">
    <property type="entry name" value="RNase_HI_like"/>
    <property type="match status" value="1"/>
</dbReference>
<keyword evidence="5" id="KW-0378">Hydrolase</keyword>
<evidence type="ECO:0000256" key="3">
    <source>
        <dbReference type="ARBA" id="ARBA00022722"/>
    </source>
</evidence>
<dbReference type="Gene3D" id="3.30.420.10">
    <property type="entry name" value="Ribonuclease H-like superfamily/Ribonuclease H"/>
    <property type="match status" value="1"/>
</dbReference>
<evidence type="ECO:0000256" key="1">
    <source>
        <dbReference type="ARBA" id="ARBA00022679"/>
    </source>
</evidence>
<dbReference type="PANTHER" id="PTHR48475">
    <property type="entry name" value="RIBONUCLEASE H"/>
    <property type="match status" value="1"/>
</dbReference>
<dbReference type="InterPro" id="IPR043502">
    <property type="entry name" value="DNA/RNA_pol_sf"/>
</dbReference>
<accession>A0A438I8G6</accession>
<reference evidence="8 9" key="1">
    <citation type="journal article" date="2018" name="PLoS Genet.">
        <title>Population sequencing reveals clonal diversity and ancestral inbreeding in the grapevine cultivar Chardonnay.</title>
        <authorList>
            <person name="Roach M.J."/>
            <person name="Johnson D.L."/>
            <person name="Bohlmann J."/>
            <person name="van Vuuren H.J."/>
            <person name="Jones S.J."/>
            <person name="Pretorius I.S."/>
            <person name="Schmidt S.A."/>
            <person name="Borneman A.R."/>
        </authorList>
    </citation>
    <scope>NUCLEOTIDE SEQUENCE [LARGE SCALE GENOMIC DNA]</scope>
    <source>
        <strain evidence="9">cv. Chardonnay</strain>
        <tissue evidence="8">Leaf</tissue>
    </source>
</reference>
<protein>
    <submittedName>
        <fullName evidence="8">Retrovirus-related Pol polyprotein from transposon 17.6</fullName>
    </submittedName>
</protein>
<dbReference type="InterPro" id="IPR036397">
    <property type="entry name" value="RNaseH_sf"/>
</dbReference>
<comment type="caution">
    <text evidence="8">The sequence shown here is derived from an EMBL/GenBank/DDBJ whole genome shotgun (WGS) entry which is preliminary data.</text>
</comment>
<dbReference type="InterPro" id="IPR041373">
    <property type="entry name" value="RT_RNaseH"/>
</dbReference>
<keyword evidence="1" id="KW-0808">Transferase</keyword>
<dbReference type="Pfam" id="PF00078">
    <property type="entry name" value="RVT_1"/>
    <property type="match status" value="1"/>
</dbReference>
<dbReference type="PROSITE" id="PS50878">
    <property type="entry name" value="RT_POL"/>
    <property type="match status" value="1"/>
</dbReference>
<keyword evidence="2" id="KW-0548">Nucleotidyltransferase</keyword>
<sequence>MPFGLKNAGATYQRLMTKIFKPLIGDIIEVYIDDVVVKSKTRDEHAQYLQKVFHLLRKYGMKLNPAKCVFGVSLGKFLGFLVTQRGIDVNSDQVKAVANTLAPTNKELQRLTGKLVALGRFISRFTDKMKLFFLTLREVVTSWAVSVVLFRSLSPKEQRPVYFISKALADAETRYTKMEQTALALRTTAQKLRPYFQAHPITVLTNQPLRNVLHKPDITGRMLQWVIELNESRTSPRVTNRERLEQSIRLGFPASNNEAEYEAILSDLGLAITLNALKVRIHSDSQLLVGQIQKEYEAKDERMTKYLLKVQESLSRLEEWAIEKIPRIENMQADALARIAASFPVKESMLLPIYIQTAPTIAESHVCNVAAKEQDWAIDIKAYLQAEALPEDPKHAHKIRVQATHFTLIGNDLYRRFFRGPYLRCLTQPEIRYVLFELHEGICGNHSGAQP</sequence>
<dbReference type="PANTHER" id="PTHR48475:SF2">
    <property type="entry name" value="RIBONUCLEASE H"/>
    <property type="match status" value="1"/>
</dbReference>
<dbReference type="Pfam" id="PF17917">
    <property type="entry name" value="RT_RNaseH"/>
    <property type="match status" value="1"/>
</dbReference>
<proteinExistence type="predicted"/>
<dbReference type="GO" id="GO:0003676">
    <property type="term" value="F:nucleic acid binding"/>
    <property type="evidence" value="ECO:0007669"/>
    <property type="project" value="InterPro"/>
</dbReference>
<name>A0A438I8G6_VITVI</name>